<organism evidence="4 5">
    <name type="scientific">Carnegiea gigantea</name>
    <dbReference type="NCBI Taxonomy" id="171969"/>
    <lineage>
        <taxon>Eukaryota</taxon>
        <taxon>Viridiplantae</taxon>
        <taxon>Streptophyta</taxon>
        <taxon>Embryophyta</taxon>
        <taxon>Tracheophyta</taxon>
        <taxon>Spermatophyta</taxon>
        <taxon>Magnoliopsida</taxon>
        <taxon>eudicotyledons</taxon>
        <taxon>Gunneridae</taxon>
        <taxon>Pentapetalae</taxon>
        <taxon>Caryophyllales</taxon>
        <taxon>Cactineae</taxon>
        <taxon>Cactaceae</taxon>
        <taxon>Cactoideae</taxon>
        <taxon>Echinocereeae</taxon>
        <taxon>Carnegiea</taxon>
    </lineage>
</organism>
<protein>
    <recommendedName>
        <fullName evidence="6">Charged multivesicular body protein 7</fullName>
    </recommendedName>
</protein>
<keyword evidence="3" id="KW-0732">Signal</keyword>
<feature type="chain" id="PRO_5040504606" description="Charged multivesicular body protein 7" evidence="3">
    <location>
        <begin position="21"/>
        <end position="535"/>
    </location>
</feature>
<dbReference type="OrthoDB" id="10250120at2759"/>
<proteinExistence type="predicted"/>
<dbReference type="Pfam" id="PF03357">
    <property type="entry name" value="Snf7"/>
    <property type="match status" value="1"/>
</dbReference>
<gene>
    <name evidence="4" type="ORF">Cgig2_028394</name>
</gene>
<evidence type="ECO:0000256" key="2">
    <source>
        <dbReference type="SAM" id="MobiDB-lite"/>
    </source>
</evidence>
<dbReference type="AlphaFoldDB" id="A0A9Q1QAM9"/>
<reference evidence="4" key="1">
    <citation type="submission" date="2022-04" db="EMBL/GenBank/DDBJ databases">
        <title>Carnegiea gigantea Genome sequencing and assembly v2.</title>
        <authorList>
            <person name="Copetti D."/>
            <person name="Sanderson M.J."/>
            <person name="Burquez A."/>
            <person name="Wojciechowski M.F."/>
        </authorList>
    </citation>
    <scope>NUCLEOTIDE SEQUENCE</scope>
    <source>
        <strain evidence="4">SGP5-SGP5p</strain>
        <tissue evidence="4">Aerial part</tissue>
    </source>
</reference>
<dbReference type="Proteomes" id="UP001153076">
    <property type="component" value="Unassembled WGS sequence"/>
</dbReference>
<feature type="region of interest" description="Disordered" evidence="2">
    <location>
        <begin position="508"/>
        <end position="535"/>
    </location>
</feature>
<feature type="signal peptide" evidence="3">
    <location>
        <begin position="1"/>
        <end position="20"/>
    </location>
</feature>
<dbReference type="GO" id="GO:0009898">
    <property type="term" value="C:cytoplasmic side of plasma membrane"/>
    <property type="evidence" value="ECO:0007669"/>
    <property type="project" value="TreeGrafter"/>
</dbReference>
<evidence type="ECO:0000313" key="4">
    <source>
        <dbReference type="EMBL" id="KAJ8435208.1"/>
    </source>
</evidence>
<evidence type="ECO:0008006" key="6">
    <source>
        <dbReference type="Google" id="ProtNLM"/>
    </source>
</evidence>
<comment type="caution">
    <text evidence="4">The sequence shown here is derived from an EMBL/GenBank/DDBJ whole genome shotgun (WGS) entry which is preliminary data.</text>
</comment>
<evidence type="ECO:0000313" key="5">
    <source>
        <dbReference type="Proteomes" id="UP001153076"/>
    </source>
</evidence>
<dbReference type="PANTHER" id="PTHR22761:SF7">
    <property type="entry name" value="SNF7 FAMILY PROTEIN"/>
    <property type="match status" value="1"/>
</dbReference>
<accession>A0A9Q1QAM9</accession>
<keyword evidence="1" id="KW-0175">Coiled coil</keyword>
<dbReference type="GO" id="GO:0005771">
    <property type="term" value="C:multivesicular body"/>
    <property type="evidence" value="ECO:0007669"/>
    <property type="project" value="TreeGrafter"/>
</dbReference>
<keyword evidence="5" id="KW-1185">Reference proteome</keyword>
<name>A0A9Q1QAM9_9CARY</name>
<evidence type="ECO:0000256" key="3">
    <source>
        <dbReference type="SAM" id="SignalP"/>
    </source>
</evidence>
<dbReference type="InterPro" id="IPR005024">
    <property type="entry name" value="Snf7_fam"/>
</dbReference>
<dbReference type="PANTHER" id="PTHR22761">
    <property type="entry name" value="CHARGED MULTIVESICULAR BODY PROTEIN"/>
    <property type="match status" value="1"/>
</dbReference>
<evidence type="ECO:0000256" key="1">
    <source>
        <dbReference type="SAM" id="Coils"/>
    </source>
</evidence>
<dbReference type="Gene3D" id="6.10.140.1230">
    <property type="match status" value="1"/>
</dbReference>
<feature type="coiled-coil region" evidence="1">
    <location>
        <begin position="319"/>
        <end position="346"/>
    </location>
</feature>
<dbReference type="Pfam" id="PF25880">
    <property type="entry name" value="WHD_CHMP7_1st"/>
    <property type="match status" value="1"/>
</dbReference>
<dbReference type="EMBL" id="JAKOGI010000428">
    <property type="protein sequence ID" value="KAJ8435208.1"/>
    <property type="molecule type" value="Genomic_DNA"/>
</dbReference>
<dbReference type="GO" id="GO:0032511">
    <property type="term" value="P:late endosome to vacuole transport via multivesicular body sorting pathway"/>
    <property type="evidence" value="ECO:0007669"/>
    <property type="project" value="TreeGrafter"/>
</dbReference>
<sequence>MAHAKFIRFFLLFLITSLSSKQLNIEARHQIHTIPKSGISTCDIHEKMADQPYFLHKDAVGSKSRKLLEDEVLQPDYDYPGPNPKHDPKKGKGDSAVLEFIREQVPDWEDEVIATARFKAFSGQRSDWEPRFRFWRDLIINIARHFRFLFLSPSQMNNSWFNRGGLVPLCLNDVLVEMYKSGDILRVSDLRDPRIGRSSWILQKMMSFSGVFRSSNSIDIILKDDRLVLSKILEDKADEVIKTLSESHWTSSCIVTMRKFETLVRDRDEVYAVLSYLSGKGKARYLSIQKKEEQVEGVKVSLSSNVVAASIPSHLDYDILQLVHTTEELQQQLDVIEKQYESLRKSALAALKSGNRNGALRNARELKIASQSREKLSSFLNRVEGVLHVIADAESTKKVTEAIQIGARAMKENRIDVEEVQLCLQEVGEFVGSQEQVHKALDLAAAYDGVGDEDFEEELKELESQISDENLMVSAPKSEEDGVVAGSLNKSSVTADLLSEAMSGLRLEDAPKESRIQSSATASAGNHKGLELETA</sequence>
<dbReference type="GO" id="GO:0006900">
    <property type="term" value="P:vesicle budding from membrane"/>
    <property type="evidence" value="ECO:0007669"/>
    <property type="project" value="TreeGrafter"/>
</dbReference>
<dbReference type="GO" id="GO:0000815">
    <property type="term" value="C:ESCRT III complex"/>
    <property type="evidence" value="ECO:0007669"/>
    <property type="project" value="TreeGrafter"/>
</dbReference>